<protein>
    <recommendedName>
        <fullName evidence="2">PH domain-containing protein</fullName>
    </recommendedName>
</protein>
<sequence length="282" mass="32350">MKKYFVLCCLLFCTLTCFAQDQYTSLDWDALAGQWIISPEEYQAENRDEYLDFQFLSLTLTDDETFQARLTPLSVSEGTFQISESERTVLFKPVGGAALVLYSVARADQHELILELKSASQGWPWLLALRPALTVADQSKANAKSIYTNKAHGYSVTVPKGWQGQAVKHFQETDALWFSTKSNIALWIDFSPLGYGLKSQELTNKFLAAEKGNYRTQGLITGTKNIKWFDLYYEHNRRQTRRLVYLLSNKGQHVLVNVQMPDADWTAQKKQFDALIKTFKWQ</sequence>
<feature type="signal peptide" evidence="1">
    <location>
        <begin position="1"/>
        <end position="19"/>
    </location>
</feature>
<dbReference type="AlphaFoldDB" id="A0A1I1N2C3"/>
<dbReference type="STRING" id="927664.SAMN05421780_11243"/>
<dbReference type="PROSITE" id="PS50003">
    <property type="entry name" value="PH_DOMAIN"/>
    <property type="match status" value="1"/>
</dbReference>
<dbReference type="Proteomes" id="UP000199514">
    <property type="component" value="Unassembled WGS sequence"/>
</dbReference>
<dbReference type="SUPFAM" id="SSF55724">
    <property type="entry name" value="Mog1p/PsbP-like"/>
    <property type="match status" value="1"/>
</dbReference>
<evidence type="ECO:0000313" key="4">
    <source>
        <dbReference type="Proteomes" id="UP000199514"/>
    </source>
</evidence>
<dbReference type="InterPro" id="IPR016123">
    <property type="entry name" value="Mog1/PsbP_a/b/a-sand"/>
</dbReference>
<dbReference type="RefSeq" id="WP_091516095.1">
    <property type="nucleotide sequence ID" value="NZ_FOLE01000012.1"/>
</dbReference>
<reference evidence="3 4" key="1">
    <citation type="submission" date="2016-10" db="EMBL/GenBank/DDBJ databases">
        <authorList>
            <person name="de Groot N.N."/>
        </authorList>
    </citation>
    <scope>NUCLEOTIDE SEQUENCE [LARGE SCALE GENOMIC DNA]</scope>
    <source>
        <strain evidence="3 4">DSM 6793</strain>
    </source>
</reference>
<evidence type="ECO:0000259" key="2">
    <source>
        <dbReference type="PROSITE" id="PS50003"/>
    </source>
</evidence>
<feature type="domain" description="PH" evidence="2">
    <location>
        <begin position="1"/>
        <end position="134"/>
    </location>
</feature>
<gene>
    <name evidence="3" type="ORF">SAMN05421780_11243</name>
</gene>
<name>A0A1I1N2C3_9BACT</name>
<accession>A0A1I1N2C3</accession>
<organism evidence="3 4">
    <name type="scientific">Flexibacter flexilis DSM 6793</name>
    <dbReference type="NCBI Taxonomy" id="927664"/>
    <lineage>
        <taxon>Bacteria</taxon>
        <taxon>Pseudomonadati</taxon>
        <taxon>Bacteroidota</taxon>
        <taxon>Cytophagia</taxon>
        <taxon>Cytophagales</taxon>
        <taxon>Flexibacteraceae</taxon>
        <taxon>Flexibacter</taxon>
    </lineage>
</organism>
<evidence type="ECO:0000313" key="3">
    <source>
        <dbReference type="EMBL" id="SFC91791.1"/>
    </source>
</evidence>
<dbReference type="EMBL" id="FOLE01000012">
    <property type="protein sequence ID" value="SFC91791.1"/>
    <property type="molecule type" value="Genomic_DNA"/>
</dbReference>
<feature type="chain" id="PRO_5011732912" description="PH domain-containing protein" evidence="1">
    <location>
        <begin position="20"/>
        <end position="282"/>
    </location>
</feature>
<proteinExistence type="predicted"/>
<keyword evidence="4" id="KW-1185">Reference proteome</keyword>
<dbReference type="Gene3D" id="3.40.1000.10">
    <property type="entry name" value="Mog1/PsbP, alpha/beta/alpha sandwich"/>
    <property type="match status" value="1"/>
</dbReference>
<dbReference type="InterPro" id="IPR001849">
    <property type="entry name" value="PH_domain"/>
</dbReference>
<keyword evidence="1" id="KW-0732">Signal</keyword>
<evidence type="ECO:0000256" key="1">
    <source>
        <dbReference type="SAM" id="SignalP"/>
    </source>
</evidence>